<proteinExistence type="inferred from homology"/>
<evidence type="ECO:0000256" key="2">
    <source>
        <dbReference type="ARBA" id="ARBA00008122"/>
    </source>
</evidence>
<evidence type="ECO:0000259" key="7">
    <source>
        <dbReference type="PROSITE" id="PS51666"/>
    </source>
</evidence>
<feature type="short sequence motif" description="Bipartite nuclear localization signal" evidence="4">
    <location>
        <begin position="86"/>
        <end position="96"/>
    </location>
</feature>
<evidence type="ECO:0000313" key="9">
    <source>
        <dbReference type="EMBL" id="KAB2618322.1"/>
    </source>
</evidence>
<accession>A0A5N5GX94</accession>
<dbReference type="GO" id="GO:0099402">
    <property type="term" value="P:plant organ development"/>
    <property type="evidence" value="ECO:0007669"/>
    <property type="project" value="UniProtKB-ARBA"/>
</dbReference>
<comment type="caution">
    <text evidence="9">The sequence shown here is derived from an EMBL/GenBank/DDBJ whole genome shotgun (WGS) entry which is preliminary data.</text>
</comment>
<dbReference type="AlphaFoldDB" id="A0A5N5GX94"/>
<feature type="region of interest" description="Disordered" evidence="6">
    <location>
        <begin position="113"/>
        <end position="148"/>
    </location>
</feature>
<comment type="subcellular location">
    <subcellularLocation>
        <location evidence="1 4 5">Nucleus</location>
    </subcellularLocation>
</comment>
<dbReference type="GO" id="GO:0006355">
    <property type="term" value="P:regulation of DNA-templated transcription"/>
    <property type="evidence" value="ECO:0007669"/>
    <property type="project" value="InterPro"/>
</dbReference>
<dbReference type="InterPro" id="IPR031137">
    <property type="entry name" value="GRF"/>
</dbReference>
<reference evidence="10" key="2">
    <citation type="submission" date="2019-10" db="EMBL/GenBank/DDBJ databases">
        <title>A de novo genome assembly of a pear dwarfing rootstock.</title>
        <authorList>
            <person name="Wang F."/>
            <person name="Wang J."/>
            <person name="Li S."/>
            <person name="Zhang Y."/>
            <person name="Fang M."/>
            <person name="Ma L."/>
            <person name="Zhao Y."/>
            <person name="Jiang S."/>
        </authorList>
    </citation>
    <scope>NUCLEOTIDE SEQUENCE [LARGE SCALE GENOMIC DNA]</scope>
</reference>
<feature type="compositionally biased region" description="Low complexity" evidence="6">
    <location>
        <begin position="128"/>
        <end position="148"/>
    </location>
</feature>
<dbReference type="OrthoDB" id="1927209at2759"/>
<dbReference type="Pfam" id="PF08879">
    <property type="entry name" value="WRC"/>
    <property type="match status" value="1"/>
</dbReference>
<evidence type="ECO:0000256" key="6">
    <source>
        <dbReference type="SAM" id="MobiDB-lite"/>
    </source>
</evidence>
<dbReference type="SMART" id="SM00951">
    <property type="entry name" value="QLQ"/>
    <property type="match status" value="1"/>
</dbReference>
<keyword evidence="10" id="KW-1185">Reference proteome</keyword>
<organism evidence="9 10">
    <name type="scientific">Pyrus ussuriensis x Pyrus communis</name>
    <dbReference type="NCBI Taxonomy" id="2448454"/>
    <lineage>
        <taxon>Eukaryota</taxon>
        <taxon>Viridiplantae</taxon>
        <taxon>Streptophyta</taxon>
        <taxon>Embryophyta</taxon>
        <taxon>Tracheophyta</taxon>
        <taxon>Spermatophyta</taxon>
        <taxon>Magnoliopsida</taxon>
        <taxon>eudicotyledons</taxon>
        <taxon>Gunneridae</taxon>
        <taxon>Pentapetalae</taxon>
        <taxon>rosids</taxon>
        <taxon>fabids</taxon>
        <taxon>Rosales</taxon>
        <taxon>Rosaceae</taxon>
        <taxon>Amygdaloideae</taxon>
        <taxon>Maleae</taxon>
        <taxon>Pyrus</taxon>
    </lineage>
</organism>
<comment type="domain">
    <text evidence="5">The QLQ domain and WRC domain may be involved in protein-protein interaction and DNA-binding, respectively.</text>
</comment>
<dbReference type="GO" id="GO:0005524">
    <property type="term" value="F:ATP binding"/>
    <property type="evidence" value="ECO:0007669"/>
    <property type="project" value="UniProtKB-UniRule"/>
</dbReference>
<sequence>MSSTGRSGRFPFTPSQWQELEHQALIYKYMVSGISIPPDLLFSLKRSSCSLDSPLPPKIFSHHPPHIGWNCFQMGLGRKIDPEPGRCRRTDGKKWRCSKEAFLDSKYCERHMHRGKNRSRKPVEVLKTSKSSNTSTITTKINTCSASPSPAAFHSLSSSLSSLSSSDSHPYPFLYHHHSPSPRPPGIGFPHQERNTTSLFLDSGSYPQPSSEYRNRYAYGMKEEVDEHAFFSEPSGTVRRFSGSSSLDDSWQFTPLTISTSSSSKQRSCSAFQSDQQDQQLQSIKHQSKIIIIISSSITTLWTEMKDPRRPFIDSSTNGPLKIKIRGSIWMINHRTADRFPPPGSQSPFLRLVMTSPSSPQDITIMAEFFPVLVL</sequence>
<dbReference type="Pfam" id="PF08880">
    <property type="entry name" value="QLQ"/>
    <property type="match status" value="1"/>
</dbReference>
<keyword evidence="5" id="KW-0805">Transcription regulation</keyword>
<protein>
    <recommendedName>
        <fullName evidence="5">Growth-regulating factor</fullName>
    </recommendedName>
</protein>
<dbReference type="PROSITE" id="PS51666">
    <property type="entry name" value="QLQ"/>
    <property type="match status" value="1"/>
</dbReference>
<gene>
    <name evidence="9" type="ORF">D8674_014191</name>
</gene>
<feature type="domain" description="WRC" evidence="8">
    <location>
        <begin position="81"/>
        <end position="125"/>
    </location>
</feature>
<evidence type="ECO:0000313" key="10">
    <source>
        <dbReference type="Proteomes" id="UP000327157"/>
    </source>
</evidence>
<dbReference type="Proteomes" id="UP000327157">
    <property type="component" value="Chromosome 15"/>
</dbReference>
<dbReference type="GO" id="GO:0006351">
    <property type="term" value="P:DNA-templated transcription"/>
    <property type="evidence" value="ECO:0007669"/>
    <property type="project" value="UniProtKB-UniRule"/>
</dbReference>
<evidence type="ECO:0000256" key="4">
    <source>
        <dbReference type="PROSITE-ProRule" id="PRU01002"/>
    </source>
</evidence>
<dbReference type="PANTHER" id="PTHR31602">
    <property type="entry name" value="GROWTH-REGULATING FACTOR 5"/>
    <property type="match status" value="1"/>
</dbReference>
<keyword evidence="5" id="KW-0010">Activator</keyword>
<keyword evidence="5" id="KW-0804">Transcription</keyword>
<comment type="function">
    <text evidence="5">Transcription activator.</text>
</comment>
<feature type="domain" description="QLQ" evidence="7">
    <location>
        <begin position="11"/>
        <end position="46"/>
    </location>
</feature>
<evidence type="ECO:0000256" key="1">
    <source>
        <dbReference type="ARBA" id="ARBA00004123"/>
    </source>
</evidence>
<dbReference type="EMBL" id="SMOL01000401">
    <property type="protein sequence ID" value="KAB2618322.1"/>
    <property type="molecule type" value="Genomic_DNA"/>
</dbReference>
<feature type="region of interest" description="Disordered" evidence="6">
    <location>
        <begin position="174"/>
        <end position="212"/>
    </location>
</feature>
<comment type="similarity">
    <text evidence="2 5">Belongs to the GRF family.</text>
</comment>
<dbReference type="PANTHER" id="PTHR31602:SF46">
    <property type="entry name" value="GROWTH-REGULATING FACTOR 6"/>
    <property type="match status" value="1"/>
</dbReference>
<reference evidence="9 10" key="1">
    <citation type="submission" date="2019-09" db="EMBL/GenBank/DDBJ databases">
        <authorList>
            <person name="Ou C."/>
        </authorList>
    </citation>
    <scope>NUCLEOTIDE SEQUENCE [LARGE SCALE GENOMIC DNA]</scope>
    <source>
        <strain evidence="9">S2</strain>
        <tissue evidence="9">Leaf</tissue>
    </source>
</reference>
<evidence type="ECO:0000256" key="3">
    <source>
        <dbReference type="ARBA" id="ARBA00023242"/>
    </source>
</evidence>
<name>A0A5N5GX94_9ROSA</name>
<dbReference type="GO" id="GO:0005634">
    <property type="term" value="C:nucleus"/>
    <property type="evidence" value="ECO:0007669"/>
    <property type="project" value="UniProtKB-SubCell"/>
</dbReference>
<dbReference type="PROSITE" id="PS51667">
    <property type="entry name" value="WRC"/>
    <property type="match status" value="1"/>
</dbReference>
<evidence type="ECO:0000259" key="8">
    <source>
        <dbReference type="PROSITE" id="PS51667"/>
    </source>
</evidence>
<evidence type="ECO:0000256" key="5">
    <source>
        <dbReference type="RuleBase" id="RU367127"/>
    </source>
</evidence>
<dbReference type="InterPro" id="IPR014978">
    <property type="entry name" value="Gln-Leu-Gln_QLQ"/>
</dbReference>
<feature type="compositionally biased region" description="Polar residues" evidence="6">
    <location>
        <begin position="195"/>
        <end position="212"/>
    </location>
</feature>
<keyword evidence="3 4" id="KW-0539">Nucleus</keyword>
<feature type="short sequence motif" description="Bipartite nuclear localization signal" evidence="4">
    <location>
        <begin position="114"/>
        <end position="121"/>
    </location>
</feature>
<dbReference type="InterPro" id="IPR014977">
    <property type="entry name" value="WRC_dom"/>
</dbReference>
<reference evidence="9 10" key="3">
    <citation type="submission" date="2019-11" db="EMBL/GenBank/DDBJ databases">
        <title>A de novo genome assembly of a pear dwarfing rootstock.</title>
        <authorList>
            <person name="Wang F."/>
            <person name="Wang J."/>
            <person name="Li S."/>
            <person name="Zhang Y."/>
            <person name="Fang M."/>
            <person name="Ma L."/>
            <person name="Zhao Y."/>
            <person name="Jiang S."/>
        </authorList>
    </citation>
    <scope>NUCLEOTIDE SEQUENCE [LARGE SCALE GENOMIC DNA]</scope>
    <source>
        <strain evidence="9">S2</strain>
        <tissue evidence="9">Leaf</tissue>
    </source>
</reference>